<dbReference type="Pfam" id="PF02586">
    <property type="entry name" value="SRAP"/>
    <property type="match status" value="1"/>
</dbReference>
<dbReference type="InterPro" id="IPR036590">
    <property type="entry name" value="SRAP-like"/>
</dbReference>
<sequence length="228" mass="25791">MCTSYEAPGQMEFEAFSLFPKPSFEYRREIYKDYAAPIFRHIDDQLSTDAATFGMVPRERIPPGVKVFDTMNARAETVGQKRSFSGAWNRLQLALIPCHRFYEPSYETGKAVRWRIGLADGSACAIAGLWRAWDNLDGSQRLSMTMLTVNADEHPLMKRFHKPGVEKRGVVVLPQSEHVDWLSCRSTDEARSFLRLLTADALKAEPYPLPPRARTAPAPDQSDQPSLI</sequence>
<keyword evidence="7" id="KW-0456">Lyase</keyword>
<evidence type="ECO:0000256" key="7">
    <source>
        <dbReference type="ARBA" id="ARBA00023239"/>
    </source>
</evidence>
<dbReference type="Proteomes" id="UP000199365">
    <property type="component" value="Unassembled WGS sequence"/>
</dbReference>
<dbReference type="SUPFAM" id="SSF143081">
    <property type="entry name" value="BB1717-like"/>
    <property type="match status" value="1"/>
</dbReference>
<keyword evidence="6" id="KW-0238">DNA-binding</keyword>
<reference evidence="11" key="1">
    <citation type="submission" date="2016-10" db="EMBL/GenBank/DDBJ databases">
        <authorList>
            <person name="Varghese N."/>
            <person name="Submissions S."/>
        </authorList>
    </citation>
    <scope>NUCLEOTIDE SEQUENCE [LARGE SCALE GENOMIC DNA]</scope>
    <source>
        <strain evidence="11">DUS833</strain>
    </source>
</reference>
<dbReference type="GO" id="GO:0008233">
    <property type="term" value="F:peptidase activity"/>
    <property type="evidence" value="ECO:0007669"/>
    <property type="project" value="UniProtKB-KW"/>
</dbReference>
<evidence type="ECO:0000256" key="3">
    <source>
        <dbReference type="ARBA" id="ARBA00022763"/>
    </source>
</evidence>
<dbReference type="GO" id="GO:0003697">
    <property type="term" value="F:single-stranded DNA binding"/>
    <property type="evidence" value="ECO:0007669"/>
    <property type="project" value="InterPro"/>
</dbReference>
<evidence type="ECO:0000256" key="6">
    <source>
        <dbReference type="ARBA" id="ARBA00023125"/>
    </source>
</evidence>
<evidence type="ECO:0000256" key="9">
    <source>
        <dbReference type="SAM" id="MobiDB-lite"/>
    </source>
</evidence>
<evidence type="ECO:0000256" key="5">
    <source>
        <dbReference type="ARBA" id="ARBA00023124"/>
    </source>
</evidence>
<dbReference type="EMBL" id="FNKX01000005">
    <property type="protein sequence ID" value="SDR62954.1"/>
    <property type="molecule type" value="Genomic_DNA"/>
</dbReference>
<evidence type="ECO:0000256" key="1">
    <source>
        <dbReference type="ARBA" id="ARBA00008136"/>
    </source>
</evidence>
<dbReference type="InterPro" id="IPR003738">
    <property type="entry name" value="SRAP"/>
</dbReference>
<keyword evidence="2 8" id="KW-0645">Protease</keyword>
<evidence type="ECO:0000256" key="2">
    <source>
        <dbReference type="ARBA" id="ARBA00022670"/>
    </source>
</evidence>
<dbReference type="PANTHER" id="PTHR13604">
    <property type="entry name" value="DC12-RELATED"/>
    <property type="match status" value="1"/>
</dbReference>
<dbReference type="GO" id="GO:0106300">
    <property type="term" value="P:protein-DNA covalent cross-linking repair"/>
    <property type="evidence" value="ECO:0007669"/>
    <property type="project" value="InterPro"/>
</dbReference>
<feature type="region of interest" description="Disordered" evidence="9">
    <location>
        <begin position="206"/>
        <end position="228"/>
    </location>
</feature>
<evidence type="ECO:0000256" key="8">
    <source>
        <dbReference type="RuleBase" id="RU364100"/>
    </source>
</evidence>
<dbReference type="EC" id="3.4.-.-" evidence="8"/>
<evidence type="ECO:0000256" key="4">
    <source>
        <dbReference type="ARBA" id="ARBA00022801"/>
    </source>
</evidence>
<name>A0A1H1KL04_9BURK</name>
<gene>
    <name evidence="10" type="ORF">SAMN05445850_8531</name>
</gene>
<dbReference type="Gene3D" id="3.90.1680.10">
    <property type="entry name" value="SOS response associated peptidase-like"/>
    <property type="match status" value="1"/>
</dbReference>
<dbReference type="GO" id="GO:0006508">
    <property type="term" value="P:proteolysis"/>
    <property type="evidence" value="ECO:0007669"/>
    <property type="project" value="UniProtKB-KW"/>
</dbReference>
<dbReference type="PANTHER" id="PTHR13604:SF0">
    <property type="entry name" value="ABASIC SITE PROCESSING PROTEIN HMCES"/>
    <property type="match status" value="1"/>
</dbReference>
<proteinExistence type="inferred from homology"/>
<dbReference type="STRING" id="157910.SAMN05445850_8531"/>
<dbReference type="AlphaFoldDB" id="A0A1H1KL04"/>
<dbReference type="GO" id="GO:0016829">
    <property type="term" value="F:lyase activity"/>
    <property type="evidence" value="ECO:0007669"/>
    <property type="project" value="UniProtKB-KW"/>
</dbReference>
<keyword evidence="4 8" id="KW-0378">Hydrolase</keyword>
<accession>A0A1H1KL04</accession>
<dbReference type="RefSeq" id="WP_090812871.1">
    <property type="nucleotide sequence ID" value="NZ_FNKX01000005.1"/>
</dbReference>
<keyword evidence="11" id="KW-1185">Reference proteome</keyword>
<protein>
    <recommendedName>
        <fullName evidence="8">Abasic site processing protein</fullName>
        <ecNumber evidence="8">3.4.-.-</ecNumber>
    </recommendedName>
</protein>
<comment type="similarity">
    <text evidence="1 8">Belongs to the SOS response-associated peptidase family.</text>
</comment>
<organism evidence="10 11">
    <name type="scientific">Paraburkholderia tuberum</name>
    <dbReference type="NCBI Taxonomy" id="157910"/>
    <lineage>
        <taxon>Bacteria</taxon>
        <taxon>Pseudomonadati</taxon>
        <taxon>Pseudomonadota</taxon>
        <taxon>Betaproteobacteria</taxon>
        <taxon>Burkholderiales</taxon>
        <taxon>Burkholderiaceae</taxon>
        <taxon>Paraburkholderia</taxon>
    </lineage>
</organism>
<evidence type="ECO:0000313" key="10">
    <source>
        <dbReference type="EMBL" id="SDR62954.1"/>
    </source>
</evidence>
<keyword evidence="3" id="KW-0227">DNA damage</keyword>
<keyword evidence="5" id="KW-0190">Covalent protein-DNA linkage</keyword>
<evidence type="ECO:0000313" key="11">
    <source>
        <dbReference type="Proteomes" id="UP000199365"/>
    </source>
</evidence>